<reference evidence="2" key="1">
    <citation type="submission" date="2023-06" db="EMBL/GenBank/DDBJ databases">
        <authorList>
            <consortium name="Lawrence Berkeley National Laboratory"/>
            <person name="Ahrendt S."/>
            <person name="Sahu N."/>
            <person name="Indic B."/>
            <person name="Wong-Bajracharya J."/>
            <person name="Merenyi Z."/>
            <person name="Ke H.-M."/>
            <person name="Monk M."/>
            <person name="Kocsube S."/>
            <person name="Drula E."/>
            <person name="Lipzen A."/>
            <person name="Balint B."/>
            <person name="Henrissat B."/>
            <person name="Andreopoulos B."/>
            <person name="Martin F.M."/>
            <person name="Harder C.B."/>
            <person name="Rigling D."/>
            <person name="Ford K.L."/>
            <person name="Foster G.D."/>
            <person name="Pangilinan J."/>
            <person name="Papanicolaou A."/>
            <person name="Barry K."/>
            <person name="LaButti K."/>
            <person name="Viragh M."/>
            <person name="Koriabine M."/>
            <person name="Yan M."/>
            <person name="Riley R."/>
            <person name="Champramary S."/>
            <person name="Plett K.L."/>
            <person name="Tsai I.J."/>
            <person name="Slot J."/>
            <person name="Sipos G."/>
            <person name="Plett J."/>
            <person name="Nagy L.G."/>
            <person name="Grigoriev I.V."/>
        </authorList>
    </citation>
    <scope>NUCLEOTIDE SEQUENCE</scope>
    <source>
        <strain evidence="2">FPL87.14</strain>
    </source>
</reference>
<proteinExistence type="predicted"/>
<dbReference type="EMBL" id="JAUEPT010000009">
    <property type="protein sequence ID" value="KAK0448708.1"/>
    <property type="molecule type" value="Genomic_DNA"/>
</dbReference>
<accession>A0AA39JY27</accession>
<feature type="compositionally biased region" description="Basic and acidic residues" evidence="1">
    <location>
        <begin position="320"/>
        <end position="330"/>
    </location>
</feature>
<keyword evidence="3" id="KW-1185">Reference proteome</keyword>
<protein>
    <submittedName>
        <fullName evidence="2">Uncharacterized protein</fullName>
    </submittedName>
</protein>
<comment type="caution">
    <text evidence="2">The sequence shown here is derived from an EMBL/GenBank/DDBJ whole genome shotgun (WGS) entry which is preliminary data.</text>
</comment>
<evidence type="ECO:0000313" key="3">
    <source>
        <dbReference type="Proteomes" id="UP001175226"/>
    </source>
</evidence>
<evidence type="ECO:0000256" key="1">
    <source>
        <dbReference type="SAM" id="MobiDB-lite"/>
    </source>
</evidence>
<dbReference type="AlphaFoldDB" id="A0AA39JY27"/>
<evidence type="ECO:0000313" key="2">
    <source>
        <dbReference type="EMBL" id="KAK0448708.1"/>
    </source>
</evidence>
<feature type="region of interest" description="Disordered" evidence="1">
    <location>
        <begin position="320"/>
        <end position="355"/>
    </location>
</feature>
<sequence>MHSAVRPASPLPPATCFQAAKKLAKLAAPTCTSSHHKVLLTSKSMKPSPAVKPKAALAALKGKAPTTSPVPVVASGPSVPPMNAVAICGGVVGMTAADAKEDIAGTVTRLDHNQLRLGAAVIELKDAIAAKDNNTDIRDNALVTQMTDVRKYLSKVRAAQVSATDAPALDDLHTLGENLTAFIQATDGRFTSFQSVLNAIASRITASSPSTTAVPIHSAQVPATFVLDEQLASAPAGNMVVDPGPFFTLNPTAHAENAYSSMPFVQYPPASGPIRGQPNNCLVLEDAAGVNFRDVPDVKRLTSTSMPVLLQHLRAEFFTEPHRPNDRPTMEDICGLPPSNFGSVPGPSGYDNYAR</sequence>
<name>A0AA39JY27_9AGAR</name>
<dbReference type="Proteomes" id="UP001175226">
    <property type="component" value="Unassembled WGS sequence"/>
</dbReference>
<organism evidence="2 3">
    <name type="scientific">Armillaria borealis</name>
    <dbReference type="NCBI Taxonomy" id="47425"/>
    <lineage>
        <taxon>Eukaryota</taxon>
        <taxon>Fungi</taxon>
        <taxon>Dikarya</taxon>
        <taxon>Basidiomycota</taxon>
        <taxon>Agaricomycotina</taxon>
        <taxon>Agaricomycetes</taxon>
        <taxon>Agaricomycetidae</taxon>
        <taxon>Agaricales</taxon>
        <taxon>Marasmiineae</taxon>
        <taxon>Physalacriaceae</taxon>
        <taxon>Armillaria</taxon>
    </lineage>
</organism>
<gene>
    <name evidence="2" type="ORF">EV421DRAFT_1900415</name>
</gene>